<gene>
    <name evidence="1" type="ORF">EV196_104177</name>
</gene>
<keyword evidence="2" id="KW-1185">Reference proteome</keyword>
<reference evidence="1 2" key="1">
    <citation type="submission" date="2019-03" db="EMBL/GenBank/DDBJ databases">
        <title>Genomic Encyclopedia of Type Strains, Phase IV (KMG-IV): sequencing the most valuable type-strain genomes for metagenomic binning, comparative biology and taxonomic classification.</title>
        <authorList>
            <person name="Goeker M."/>
        </authorList>
    </citation>
    <scope>NUCLEOTIDE SEQUENCE [LARGE SCALE GENOMIC DNA]</scope>
    <source>
        <strain evidence="1 2">DSM 18792</strain>
    </source>
</reference>
<proteinExistence type="predicted"/>
<accession>A0A4V2QDZ5</accession>
<comment type="caution">
    <text evidence="1">The sequence shown here is derived from an EMBL/GenBank/DDBJ whole genome shotgun (WGS) entry which is preliminary data.</text>
</comment>
<evidence type="ECO:0000313" key="1">
    <source>
        <dbReference type="EMBL" id="TCL66147.1"/>
    </source>
</evidence>
<evidence type="ECO:0000313" key="2">
    <source>
        <dbReference type="Proteomes" id="UP000295455"/>
    </source>
</evidence>
<dbReference type="Proteomes" id="UP000295455">
    <property type="component" value="Unassembled WGS sequence"/>
</dbReference>
<organism evidence="1 2">
    <name type="scientific">Mariniflexile fucanivorans</name>
    <dbReference type="NCBI Taxonomy" id="264023"/>
    <lineage>
        <taxon>Bacteria</taxon>
        <taxon>Pseudomonadati</taxon>
        <taxon>Bacteroidota</taxon>
        <taxon>Flavobacteriia</taxon>
        <taxon>Flavobacteriales</taxon>
        <taxon>Flavobacteriaceae</taxon>
        <taxon>Mariniflexile</taxon>
    </lineage>
</organism>
<name>A0A4V2QDZ5_9FLAO</name>
<protein>
    <submittedName>
        <fullName evidence="1">Uncharacterized protein</fullName>
    </submittedName>
</protein>
<dbReference type="OrthoDB" id="86940at2"/>
<sequence length="226" mass="26000">MEQRILTLLFLCFCILGNSQNNESIYPNFIGQNLNTIENNSDWRILQKSSGDLNKDDLTDFALILESKDSILEKRRSDCKLLKNKPRIIIVMLNKNGYEETIIQNNKFIALGDEGGMLPYLEPELSIENGLLIIYYQFARSNQSYTFEFNNNQMVIIKAESNGVESATGNFENDKYDFKKGEIISETGNILEEKVSTEIIKFSIKPKTLSEFGEMSEWEIAENKYL</sequence>
<dbReference type="EMBL" id="SLUP01000004">
    <property type="protein sequence ID" value="TCL66147.1"/>
    <property type="molecule type" value="Genomic_DNA"/>
</dbReference>
<dbReference type="AlphaFoldDB" id="A0A4V2QDZ5"/>
<dbReference type="RefSeq" id="WP_132217631.1">
    <property type="nucleotide sequence ID" value="NZ_OX156936.1"/>
</dbReference>